<dbReference type="EMBL" id="JAODUO010000433">
    <property type="protein sequence ID" value="KAK2180661.1"/>
    <property type="molecule type" value="Genomic_DNA"/>
</dbReference>
<dbReference type="InterPro" id="IPR026179">
    <property type="entry name" value="Slain"/>
</dbReference>
<accession>A0AAD9L095</accession>
<dbReference type="GO" id="GO:0035371">
    <property type="term" value="C:microtubule plus-end"/>
    <property type="evidence" value="ECO:0007669"/>
    <property type="project" value="TreeGrafter"/>
</dbReference>
<evidence type="ECO:0000256" key="3">
    <source>
        <dbReference type="SAM" id="MobiDB-lite"/>
    </source>
</evidence>
<feature type="compositionally biased region" description="Polar residues" evidence="3">
    <location>
        <begin position="74"/>
        <end position="84"/>
    </location>
</feature>
<name>A0AAD9L095_RIDPI</name>
<comment type="similarity">
    <text evidence="1">Belongs to the SLAIN motif-containing family.</text>
</comment>
<feature type="compositionally biased region" description="Basic and acidic residues" evidence="3">
    <location>
        <begin position="314"/>
        <end position="325"/>
    </location>
</feature>
<proteinExistence type="inferred from homology"/>
<dbReference type="GO" id="GO:0031116">
    <property type="term" value="P:positive regulation of microtubule polymerization"/>
    <property type="evidence" value="ECO:0007669"/>
    <property type="project" value="TreeGrafter"/>
</dbReference>
<dbReference type="GO" id="GO:0031122">
    <property type="term" value="P:cytoplasmic microtubule organization"/>
    <property type="evidence" value="ECO:0007669"/>
    <property type="project" value="TreeGrafter"/>
</dbReference>
<evidence type="ECO:0000256" key="2">
    <source>
        <dbReference type="ARBA" id="ARBA00023054"/>
    </source>
</evidence>
<comment type="caution">
    <text evidence="4">The sequence shown here is derived from an EMBL/GenBank/DDBJ whole genome shotgun (WGS) entry which is preliminary data.</text>
</comment>
<gene>
    <name evidence="4" type="ORF">NP493_433g02005</name>
</gene>
<organism evidence="4 5">
    <name type="scientific">Ridgeia piscesae</name>
    <name type="common">Tubeworm</name>
    <dbReference type="NCBI Taxonomy" id="27915"/>
    <lineage>
        <taxon>Eukaryota</taxon>
        <taxon>Metazoa</taxon>
        <taxon>Spiralia</taxon>
        <taxon>Lophotrochozoa</taxon>
        <taxon>Annelida</taxon>
        <taxon>Polychaeta</taxon>
        <taxon>Sedentaria</taxon>
        <taxon>Canalipalpata</taxon>
        <taxon>Sabellida</taxon>
        <taxon>Siboglinidae</taxon>
        <taxon>Ridgeia</taxon>
    </lineage>
</organism>
<feature type="compositionally biased region" description="Low complexity" evidence="3">
    <location>
        <begin position="263"/>
        <end position="274"/>
    </location>
</feature>
<evidence type="ECO:0000256" key="1">
    <source>
        <dbReference type="ARBA" id="ARBA00006652"/>
    </source>
</evidence>
<dbReference type="Proteomes" id="UP001209878">
    <property type="component" value="Unassembled WGS sequence"/>
</dbReference>
<sequence>MSPRRPSPAQKSVSPYKWVRQDFESPSVDVETCKRRLLFKLDDLARGVRGAYSKNQTMATSSSSPSMAPRDNSPRATPTSSNGRVPSMRHVHSASAVSSDALGVRDSPDSSGGENDPASNSPELSAAPKSRIDTSTFTRPKHGAGKRGAILQYNSELYKRQSSPGPRDTPSPHERGMSPCAVPHAEPQQNGNQEENGNEDDSSAPMWHRLADVEDVQVMARMQEESLRQSFSSPATRRALPRGLAKSTASGLSSLLHDNAEVSSSSTHSSNRSSPGRFDSDMGYAALRRSSNSLASGSSHSNSPPDSPYGSQMLDRRPQFSDPSHRSMPNLAGRLQRAPPQSHTNESQAGHNTRLQPRRSPATGSGLKAPSGASRALSPRRISRMASPGRTLSPMRGSNLVVPSQSSMLPAPKTYGMPRNNSASKLPSPKRSLGTGLRKPSSTATLGDSWKDGCY</sequence>
<dbReference type="PANTHER" id="PTHR22406">
    <property type="entry name" value="NASCENT POLYPEPTIDE-ASSOCIATED COMPLEX SUBUNIT ALPHA, MUSCLE-SPECIFIC FORM"/>
    <property type="match status" value="1"/>
</dbReference>
<dbReference type="AlphaFoldDB" id="A0AAD9L095"/>
<feature type="compositionally biased region" description="Polar residues" evidence="3">
    <location>
        <begin position="109"/>
        <end position="123"/>
    </location>
</feature>
<feature type="compositionally biased region" description="Low complexity" evidence="3">
    <location>
        <begin position="57"/>
        <end position="69"/>
    </location>
</feature>
<keyword evidence="5" id="KW-1185">Reference proteome</keyword>
<feature type="region of interest" description="Disordered" evidence="3">
    <location>
        <begin position="44"/>
        <end position="455"/>
    </location>
</feature>
<feature type="compositionally biased region" description="Low complexity" evidence="3">
    <location>
        <begin position="286"/>
        <end position="304"/>
    </location>
</feature>
<dbReference type="PANTHER" id="PTHR22406:SF7">
    <property type="entry name" value="NASCENT POLYPEPTIDE-ASSOCIATED COMPLEX SUBUNIT ALPHA, MUSCLE-SPECIFIC FORM"/>
    <property type="match status" value="1"/>
</dbReference>
<feature type="compositionally biased region" description="Polar residues" evidence="3">
    <location>
        <begin position="339"/>
        <end position="355"/>
    </location>
</feature>
<dbReference type="GO" id="GO:0007020">
    <property type="term" value="P:microtubule nucleation"/>
    <property type="evidence" value="ECO:0007669"/>
    <property type="project" value="TreeGrafter"/>
</dbReference>
<evidence type="ECO:0000313" key="4">
    <source>
        <dbReference type="EMBL" id="KAK2180661.1"/>
    </source>
</evidence>
<feature type="compositionally biased region" description="Polar residues" evidence="3">
    <location>
        <begin position="152"/>
        <end position="164"/>
    </location>
</feature>
<protein>
    <submittedName>
        <fullName evidence="4">Uncharacterized protein</fullName>
    </submittedName>
</protein>
<reference evidence="4" key="1">
    <citation type="journal article" date="2023" name="Mol. Biol. Evol.">
        <title>Third-Generation Sequencing Reveals the Adaptive Role of the Epigenome in Three Deep-Sea Polychaetes.</title>
        <authorList>
            <person name="Perez M."/>
            <person name="Aroh O."/>
            <person name="Sun Y."/>
            <person name="Lan Y."/>
            <person name="Juniper S.K."/>
            <person name="Young C.R."/>
            <person name="Angers B."/>
            <person name="Qian P.Y."/>
        </authorList>
    </citation>
    <scope>NUCLEOTIDE SEQUENCE</scope>
    <source>
        <strain evidence="4">R07B-5</strain>
    </source>
</reference>
<dbReference type="Pfam" id="PF15301">
    <property type="entry name" value="SLAIN"/>
    <property type="match status" value="1"/>
</dbReference>
<evidence type="ECO:0000313" key="5">
    <source>
        <dbReference type="Proteomes" id="UP001209878"/>
    </source>
</evidence>
<keyword evidence="2" id="KW-0175">Coiled coil</keyword>